<evidence type="ECO:0000313" key="3">
    <source>
        <dbReference type="EMBL" id="PRY43052.1"/>
    </source>
</evidence>
<dbReference type="EMBL" id="PVTE01000004">
    <property type="protein sequence ID" value="PRY43052.1"/>
    <property type="molecule type" value="Genomic_DNA"/>
</dbReference>
<dbReference type="InterPro" id="IPR013766">
    <property type="entry name" value="Thioredoxin_domain"/>
</dbReference>
<keyword evidence="1" id="KW-0732">Signal</keyword>
<feature type="chain" id="PRO_5015431670" evidence="1">
    <location>
        <begin position="30"/>
        <end position="470"/>
    </location>
</feature>
<proteinExistence type="predicted"/>
<evidence type="ECO:0000313" key="4">
    <source>
        <dbReference type="Proteomes" id="UP000238375"/>
    </source>
</evidence>
<comment type="caution">
    <text evidence="3">The sequence shown here is derived from an EMBL/GenBank/DDBJ whole genome shotgun (WGS) entry which is preliminary data.</text>
</comment>
<dbReference type="Gene3D" id="3.40.30.10">
    <property type="entry name" value="Glutaredoxin"/>
    <property type="match status" value="1"/>
</dbReference>
<dbReference type="Proteomes" id="UP000238375">
    <property type="component" value="Unassembled WGS sequence"/>
</dbReference>
<dbReference type="AlphaFoldDB" id="A0A2T0TBL0"/>
<dbReference type="InterPro" id="IPR036249">
    <property type="entry name" value="Thioredoxin-like_sf"/>
</dbReference>
<reference evidence="3 4" key="1">
    <citation type="submission" date="2018-03" db="EMBL/GenBank/DDBJ databases">
        <title>Genomic Encyclopedia of Archaeal and Bacterial Type Strains, Phase II (KMG-II): from individual species to whole genera.</title>
        <authorList>
            <person name="Goeker M."/>
        </authorList>
    </citation>
    <scope>NUCLEOTIDE SEQUENCE [LARGE SCALE GENOMIC DNA]</scope>
    <source>
        <strain evidence="3 4">DSM 28354</strain>
    </source>
</reference>
<protein>
    <submittedName>
        <fullName evidence="3">Thioredoxin-like protein</fullName>
    </submittedName>
</protein>
<dbReference type="PROSITE" id="PS51352">
    <property type="entry name" value="THIOREDOXIN_2"/>
    <property type="match status" value="1"/>
</dbReference>
<accession>A0A2T0TBL0</accession>
<dbReference type="Pfam" id="PF13899">
    <property type="entry name" value="Thioredoxin_7"/>
    <property type="match status" value="1"/>
</dbReference>
<feature type="domain" description="Thioredoxin" evidence="2">
    <location>
        <begin position="21"/>
        <end position="151"/>
    </location>
</feature>
<organism evidence="3 4">
    <name type="scientific">Spirosoma oryzae</name>
    <dbReference type="NCBI Taxonomy" id="1469603"/>
    <lineage>
        <taxon>Bacteria</taxon>
        <taxon>Pseudomonadati</taxon>
        <taxon>Bacteroidota</taxon>
        <taxon>Cytophagia</taxon>
        <taxon>Cytophagales</taxon>
        <taxon>Cytophagaceae</taxon>
        <taxon>Spirosoma</taxon>
    </lineage>
</organism>
<name>A0A2T0TBL0_9BACT</name>
<feature type="signal peptide" evidence="1">
    <location>
        <begin position="1"/>
        <end position="29"/>
    </location>
</feature>
<dbReference type="SUPFAM" id="SSF52833">
    <property type="entry name" value="Thioredoxin-like"/>
    <property type="match status" value="1"/>
</dbReference>
<dbReference type="OrthoDB" id="645813at2"/>
<sequence>MSSSKTTHLMRTFLIWVSFCLAVVAQVTGASRTDEPSGIKFFTGSWKALLAEAKRQNKPVFIDVYTSWCGPCKVMAREAFPNPKVGEKFNTSFISYQIDAEKGEGVEIARRYAVRAYPTSLYVSTEGTLLHRSEGYGGVDGMLQEAEKAIGAANEPVTLEAMQKDYAAGKRDVPFLSTYLTKRAMVDMPDSDALDVYLGKIPQADWSSDKNLFIISGNAKRYNKVALGLLSQRLAQLKAVEDPAVMELRNKIGHGVFTMNQDLFSQAIATENEQLVDDVIRNNVAYLEVARSEALPADIATKIAESYRRTFYLKTKNYDKFRPVVLAEVAKLMTVPADSVKARDERGYRQFQQQAETMPDSVKKSDDFKKYDAFIRHTETNRIADRLNDIAWSYYKNMPDKQDMSQALTWSAKSLDYKRVPMYLDTYAHLLDKLGRKAEAVKIEQEAIDKAKAAGEDAANYEKELADMKK</sequence>
<keyword evidence="4" id="KW-1185">Reference proteome</keyword>
<gene>
    <name evidence="3" type="ORF">CLV58_104183</name>
</gene>
<evidence type="ECO:0000256" key="1">
    <source>
        <dbReference type="SAM" id="SignalP"/>
    </source>
</evidence>
<evidence type="ECO:0000259" key="2">
    <source>
        <dbReference type="PROSITE" id="PS51352"/>
    </source>
</evidence>